<feature type="compositionally biased region" description="Polar residues" evidence="9">
    <location>
        <begin position="1"/>
        <end position="10"/>
    </location>
</feature>
<keyword evidence="6 10" id="KW-1133">Transmembrane helix</keyword>
<dbReference type="EMBL" id="CP097463">
    <property type="protein sequence ID" value="WAX58553.1"/>
    <property type="molecule type" value="Genomic_DNA"/>
</dbReference>
<feature type="transmembrane region" description="Helical" evidence="10">
    <location>
        <begin position="454"/>
        <end position="472"/>
    </location>
</feature>
<reference evidence="13" key="1">
    <citation type="submission" date="2022-05" db="EMBL/GenBank/DDBJ databases">
        <title>Jatrophihabitans sp. SB3-54 whole genome sequence.</title>
        <authorList>
            <person name="Suh M.K."/>
            <person name="Eom M.K."/>
            <person name="Kim J.S."/>
            <person name="Kim H.S."/>
            <person name="Do H.E."/>
            <person name="Shin Y.K."/>
            <person name="Lee J.-S."/>
        </authorList>
    </citation>
    <scope>NUCLEOTIDE SEQUENCE</scope>
    <source>
        <strain evidence="13">SB3-54</strain>
    </source>
</reference>
<keyword evidence="2" id="KW-1003">Cell membrane</keyword>
<name>A0ABY7K123_9ACTN</name>
<organism evidence="13 14">
    <name type="scientific">Jatrophihabitans cynanchi</name>
    <dbReference type="NCBI Taxonomy" id="2944128"/>
    <lineage>
        <taxon>Bacteria</taxon>
        <taxon>Bacillati</taxon>
        <taxon>Actinomycetota</taxon>
        <taxon>Actinomycetes</taxon>
        <taxon>Jatrophihabitantales</taxon>
        <taxon>Jatrophihabitantaceae</taxon>
        <taxon>Jatrophihabitans</taxon>
    </lineage>
</organism>
<feature type="transmembrane region" description="Helical" evidence="10">
    <location>
        <begin position="392"/>
        <end position="409"/>
    </location>
</feature>
<dbReference type="Pfam" id="PF04234">
    <property type="entry name" value="CopC"/>
    <property type="match status" value="1"/>
</dbReference>
<dbReference type="Pfam" id="PF05425">
    <property type="entry name" value="CopD"/>
    <property type="match status" value="1"/>
</dbReference>
<evidence type="ECO:0000256" key="8">
    <source>
        <dbReference type="ARBA" id="ARBA00023136"/>
    </source>
</evidence>
<dbReference type="InterPro" id="IPR032694">
    <property type="entry name" value="CopC/D"/>
</dbReference>
<sequence length="590" mass="61528">MNTTPRNCSARSAPHFRGDPGKNSSRIAKAGLFLLLLFGGALAFAGTAQAHASVVESSPSDGTRLKAAPAEVSITFDEPVTLGSLGYLRVTDQTGRRVDTGAAFHPGNDGSKIANKLKPGLGDGTYTESFRIISADSHPVAGVVRFVVGNGVLTATSVSSGTTNGVTSAVFDVVRWVSYGGFALLGGVWLLLTVWPQGRDDRRAVRIVWTGWAMATAGAVAELLLQGPYAAGTGLSKVADWSLLDGTLHTDYGQFHCGRLLILGALGVLLGSALQPVRRRAWFEDAAWPLLIGVAITYSATGHAETTNPRWLSLTADVLHLCAMSAWVGGLVLVVGALLPRREPDELRTALPVFSRVAFTAVVTLAVTGTYAAWRGIGSLRAILGTDYGRLVSLKVLLFLGLIAVADLSRRTVQRRLVRMPLAYANTDAAGTEVAAAEDSALDPVEHERMRRGVLVEVVLAALVLAATAVLVDQPRGREALAAQDRAAVSGSAPLGDGRSVTVTVEPGVHGPVTAAVALSPGTKATGVTATALQPAKKIGPIPIKLTANGTDLYGSDSVNLPAAGTWVFSLVVSTGTFDAITVDVKIRLN</sequence>
<dbReference type="Gene3D" id="2.60.40.1220">
    <property type="match status" value="1"/>
</dbReference>
<evidence type="ECO:0000256" key="2">
    <source>
        <dbReference type="ARBA" id="ARBA00022475"/>
    </source>
</evidence>
<evidence type="ECO:0000256" key="1">
    <source>
        <dbReference type="ARBA" id="ARBA00004651"/>
    </source>
</evidence>
<dbReference type="InterPro" id="IPR007348">
    <property type="entry name" value="CopC_dom"/>
</dbReference>
<evidence type="ECO:0000256" key="5">
    <source>
        <dbReference type="ARBA" id="ARBA00022729"/>
    </source>
</evidence>
<feature type="domain" description="Copper resistance protein D" evidence="12">
    <location>
        <begin position="350"/>
        <end position="471"/>
    </location>
</feature>
<evidence type="ECO:0000256" key="6">
    <source>
        <dbReference type="ARBA" id="ARBA00022989"/>
    </source>
</evidence>
<dbReference type="InterPro" id="IPR014756">
    <property type="entry name" value="Ig_E-set"/>
</dbReference>
<feature type="transmembrane region" description="Helical" evidence="10">
    <location>
        <begin position="207"/>
        <end position="232"/>
    </location>
</feature>
<evidence type="ECO:0000259" key="11">
    <source>
        <dbReference type="Pfam" id="PF04234"/>
    </source>
</evidence>
<feature type="transmembrane region" description="Helical" evidence="10">
    <location>
        <begin position="252"/>
        <end position="274"/>
    </location>
</feature>
<keyword evidence="14" id="KW-1185">Reference proteome</keyword>
<accession>A0ABY7K123</accession>
<evidence type="ECO:0000256" key="10">
    <source>
        <dbReference type="SAM" id="Phobius"/>
    </source>
</evidence>
<proteinExistence type="predicted"/>
<dbReference type="SUPFAM" id="SSF81296">
    <property type="entry name" value="E set domains"/>
    <property type="match status" value="1"/>
</dbReference>
<evidence type="ECO:0000313" key="13">
    <source>
        <dbReference type="EMBL" id="WAX58553.1"/>
    </source>
</evidence>
<dbReference type="InterPro" id="IPR014755">
    <property type="entry name" value="Cu-Rt/internalin_Ig-like"/>
</dbReference>
<dbReference type="PANTHER" id="PTHR34820">
    <property type="entry name" value="INNER MEMBRANE PROTEIN YEBZ"/>
    <property type="match status" value="1"/>
</dbReference>
<evidence type="ECO:0000259" key="12">
    <source>
        <dbReference type="Pfam" id="PF05425"/>
    </source>
</evidence>
<feature type="transmembrane region" description="Helical" evidence="10">
    <location>
        <begin position="318"/>
        <end position="339"/>
    </location>
</feature>
<evidence type="ECO:0000256" key="3">
    <source>
        <dbReference type="ARBA" id="ARBA00022692"/>
    </source>
</evidence>
<evidence type="ECO:0000256" key="4">
    <source>
        <dbReference type="ARBA" id="ARBA00022723"/>
    </source>
</evidence>
<keyword evidence="8 10" id="KW-0472">Membrane</keyword>
<keyword evidence="7" id="KW-0186">Copper</keyword>
<feature type="domain" description="CopC" evidence="11">
    <location>
        <begin position="51"/>
        <end position="148"/>
    </location>
</feature>
<feature type="transmembrane region" description="Helical" evidence="10">
    <location>
        <begin position="286"/>
        <end position="306"/>
    </location>
</feature>
<protein>
    <submittedName>
        <fullName evidence="13">Copper resistance protein CopC</fullName>
    </submittedName>
</protein>
<dbReference type="PANTHER" id="PTHR34820:SF4">
    <property type="entry name" value="INNER MEMBRANE PROTEIN YEBZ"/>
    <property type="match status" value="1"/>
</dbReference>
<comment type="subcellular location">
    <subcellularLocation>
        <location evidence="1">Cell membrane</location>
        <topology evidence="1">Multi-pass membrane protein</topology>
    </subcellularLocation>
</comment>
<dbReference type="InterPro" id="IPR008457">
    <property type="entry name" value="Cu-R_CopD_dom"/>
</dbReference>
<dbReference type="RefSeq" id="WP_269445092.1">
    <property type="nucleotide sequence ID" value="NZ_CP097463.1"/>
</dbReference>
<evidence type="ECO:0000256" key="7">
    <source>
        <dbReference type="ARBA" id="ARBA00023008"/>
    </source>
</evidence>
<keyword evidence="5" id="KW-0732">Signal</keyword>
<evidence type="ECO:0000256" key="9">
    <source>
        <dbReference type="SAM" id="MobiDB-lite"/>
    </source>
</evidence>
<dbReference type="Proteomes" id="UP001164693">
    <property type="component" value="Chromosome"/>
</dbReference>
<feature type="transmembrane region" description="Helical" evidence="10">
    <location>
        <begin position="176"/>
        <end position="195"/>
    </location>
</feature>
<evidence type="ECO:0000313" key="14">
    <source>
        <dbReference type="Proteomes" id="UP001164693"/>
    </source>
</evidence>
<feature type="region of interest" description="Disordered" evidence="9">
    <location>
        <begin position="1"/>
        <end position="22"/>
    </location>
</feature>
<keyword evidence="3 10" id="KW-0812">Transmembrane</keyword>
<keyword evidence="4" id="KW-0479">Metal-binding</keyword>
<feature type="transmembrane region" description="Helical" evidence="10">
    <location>
        <begin position="351"/>
        <end position="372"/>
    </location>
</feature>
<gene>
    <name evidence="13" type="ORF">M6B22_07255</name>
</gene>